<reference evidence="2 3" key="1">
    <citation type="submission" date="2019-06" db="EMBL/GenBank/DDBJ databases">
        <title>Whole genome sequence for Cellvibrionaceae sp. R142.</title>
        <authorList>
            <person name="Wang G."/>
        </authorList>
    </citation>
    <scope>NUCLEOTIDE SEQUENCE [LARGE SCALE GENOMIC DNA]</scope>
    <source>
        <strain evidence="2 3">R142</strain>
    </source>
</reference>
<proteinExistence type="predicted"/>
<dbReference type="AlphaFoldDB" id="A0A545UA17"/>
<accession>A0A545UA17</accession>
<keyword evidence="3" id="KW-1185">Reference proteome</keyword>
<dbReference type="GO" id="GO:0055085">
    <property type="term" value="P:transmembrane transport"/>
    <property type="evidence" value="ECO:0007669"/>
    <property type="project" value="TreeGrafter"/>
</dbReference>
<gene>
    <name evidence="2" type="ORF">FKG94_01505</name>
</gene>
<sequence length="234" mass="24370">MKAHLSKPGLVLAAALATAALPAGAYEPGEWILRAGATTVAPDESSSNVAIDGDTLSLDGGTSQLEVDDNTQLGLTATYMLDANWGIEVLAATPFTHTVSGAGELAGLDIAEVTHLPPTVSAVYHFSAVEGFTPYVGAGLNYTLFFSEDLTGSADTALSGLGLTGGDVEADSSFGFALQVGADYQLDDTWFINASIRWIDIDTTAKISFDNGSDIDADLEIDPLVYSVLVGRRF</sequence>
<dbReference type="Gene3D" id="2.40.160.20">
    <property type="match status" value="1"/>
</dbReference>
<dbReference type="Pfam" id="PF03922">
    <property type="entry name" value="OmpW"/>
    <property type="match status" value="1"/>
</dbReference>
<dbReference type="Proteomes" id="UP000319732">
    <property type="component" value="Unassembled WGS sequence"/>
</dbReference>
<evidence type="ECO:0000313" key="3">
    <source>
        <dbReference type="Proteomes" id="UP000319732"/>
    </source>
</evidence>
<comment type="caution">
    <text evidence="2">The sequence shown here is derived from an EMBL/GenBank/DDBJ whole genome shotgun (WGS) entry which is preliminary data.</text>
</comment>
<dbReference type="InterPro" id="IPR011250">
    <property type="entry name" value="OMP/PagP_B-barrel"/>
</dbReference>
<protein>
    <submittedName>
        <fullName evidence="2">Outer membrane beta-barrel protein</fullName>
    </submittedName>
</protein>
<dbReference type="PANTHER" id="PTHR36920">
    <property type="match status" value="1"/>
</dbReference>
<dbReference type="SUPFAM" id="SSF56925">
    <property type="entry name" value="OMPA-like"/>
    <property type="match status" value="1"/>
</dbReference>
<dbReference type="RefSeq" id="WP_142902406.1">
    <property type="nucleotide sequence ID" value="NZ_ML660087.1"/>
</dbReference>
<dbReference type="PANTHER" id="PTHR36920:SF1">
    <property type="entry name" value="OUTER MEMBRANE PROTEIN W"/>
    <property type="match status" value="1"/>
</dbReference>
<feature type="signal peptide" evidence="1">
    <location>
        <begin position="1"/>
        <end position="25"/>
    </location>
</feature>
<dbReference type="EMBL" id="VHSG01000002">
    <property type="protein sequence ID" value="TQV86253.1"/>
    <property type="molecule type" value="Genomic_DNA"/>
</dbReference>
<dbReference type="InterPro" id="IPR005618">
    <property type="entry name" value="OMPW"/>
</dbReference>
<evidence type="ECO:0000313" key="2">
    <source>
        <dbReference type="EMBL" id="TQV86253.1"/>
    </source>
</evidence>
<name>A0A545UA17_9GAMM</name>
<evidence type="ECO:0000256" key="1">
    <source>
        <dbReference type="SAM" id="SignalP"/>
    </source>
</evidence>
<feature type="chain" id="PRO_5021924982" evidence="1">
    <location>
        <begin position="26"/>
        <end position="234"/>
    </location>
</feature>
<dbReference type="OrthoDB" id="9807574at2"/>
<organism evidence="2 3">
    <name type="scientific">Exilibacterium tricleocarpae</name>
    <dbReference type="NCBI Taxonomy" id="2591008"/>
    <lineage>
        <taxon>Bacteria</taxon>
        <taxon>Pseudomonadati</taxon>
        <taxon>Pseudomonadota</taxon>
        <taxon>Gammaproteobacteria</taxon>
        <taxon>Cellvibrionales</taxon>
        <taxon>Cellvibrionaceae</taxon>
        <taxon>Exilibacterium</taxon>
    </lineage>
</organism>
<keyword evidence="1" id="KW-0732">Signal</keyword>
<dbReference type="GO" id="GO:0019867">
    <property type="term" value="C:outer membrane"/>
    <property type="evidence" value="ECO:0007669"/>
    <property type="project" value="InterPro"/>
</dbReference>